<proteinExistence type="predicted"/>
<dbReference type="InterPro" id="IPR057148">
    <property type="entry name" value="DUF7826"/>
</dbReference>
<reference evidence="1" key="1">
    <citation type="journal article" date="2020" name="mSystems">
        <title>Genome- and Community-Level Interaction Insights into Carbon Utilization and Element Cycling Functions of Hydrothermarchaeota in Hydrothermal Sediment.</title>
        <authorList>
            <person name="Zhou Z."/>
            <person name="Liu Y."/>
            <person name="Xu W."/>
            <person name="Pan J."/>
            <person name="Luo Z.H."/>
            <person name="Li M."/>
        </authorList>
    </citation>
    <scope>NUCLEOTIDE SEQUENCE [LARGE SCALE GENOMIC DNA]</scope>
    <source>
        <strain evidence="1">HyVt-233</strain>
    </source>
</reference>
<sequence length="176" mass="21061">MREEVIQEKEIIAHSGELPEVAFYSSLYFLTEKPEGPHLILTQKEIDFLKQGVIEGYKRIILRDLNPQMRGKNEFRGIERAIINYKRLKQYANKEKLDISNIIPELAQALTIYVKAELKDDYLKKHFLRTINCKKEDWKWFVKELNLDPFKILPNTEEFFKRIPLSFKEIIEIFKK</sequence>
<name>A0A7C0U477_DESA2</name>
<dbReference type="EMBL" id="DRBS01000418">
    <property type="protein sequence ID" value="HDD45419.1"/>
    <property type="molecule type" value="Genomic_DNA"/>
</dbReference>
<dbReference type="AlphaFoldDB" id="A0A7C0U477"/>
<protein>
    <submittedName>
        <fullName evidence="1">Uncharacterized protein</fullName>
    </submittedName>
</protein>
<accession>A0A7C0U477</accession>
<evidence type="ECO:0000313" key="1">
    <source>
        <dbReference type="EMBL" id="HDD45419.1"/>
    </source>
</evidence>
<gene>
    <name evidence="1" type="ORF">ENG63_11275</name>
</gene>
<organism evidence="1">
    <name type="scientific">Desulfofervidus auxilii</name>
    <dbReference type="NCBI Taxonomy" id="1621989"/>
    <lineage>
        <taxon>Bacteria</taxon>
        <taxon>Pseudomonadati</taxon>
        <taxon>Thermodesulfobacteriota</taxon>
        <taxon>Candidatus Desulfofervidia</taxon>
        <taxon>Candidatus Desulfofervidales</taxon>
        <taxon>Candidatus Desulfofervidaceae</taxon>
        <taxon>Candidatus Desulfofervidus</taxon>
    </lineage>
</organism>
<dbReference type="Proteomes" id="UP000886289">
    <property type="component" value="Unassembled WGS sequence"/>
</dbReference>
<dbReference type="Pfam" id="PF25159">
    <property type="entry name" value="DUF7826"/>
    <property type="match status" value="1"/>
</dbReference>
<comment type="caution">
    <text evidence="1">The sequence shown here is derived from an EMBL/GenBank/DDBJ whole genome shotgun (WGS) entry which is preliminary data.</text>
</comment>